<organism evidence="1 2">
    <name type="scientific">Sorangium cellulosum</name>
    <name type="common">Polyangium cellulosum</name>
    <dbReference type="NCBI Taxonomy" id="56"/>
    <lineage>
        <taxon>Bacteria</taxon>
        <taxon>Pseudomonadati</taxon>
        <taxon>Myxococcota</taxon>
        <taxon>Polyangia</taxon>
        <taxon>Polyangiales</taxon>
        <taxon>Polyangiaceae</taxon>
        <taxon>Sorangium</taxon>
    </lineage>
</organism>
<evidence type="ECO:0000313" key="1">
    <source>
        <dbReference type="EMBL" id="KYG07693.1"/>
    </source>
</evidence>
<sequence>MPRDLRSYRSLLHPLWIGALALLVLNDHALKGSGLLPGWATGKLSDFAGLLVAPAVLASLLRLSSRRGFLGAHVATGAVFSAIKLAPEAARAVEALMALTPLPWRITVDPTDLIALPMLVVSYRVLGEAARRPEPAPRPIARRLALMAGSLACVATSSPHEPCGGDEDPACDPWQPPPPQEVASLLIGNATETEQLFRVRRLRGSARVDCSVMLADPGGALSRDLFENAETWLIAPGRALPLDNAGCDAYLIDADGLPLTLLAWSAEQFPEELLVTTTDNSLPGRVIALQRDGARLALAEHPAVFDAPPVEPRPPAEACGASVKGSRLDWTVPVSEAAVLTGIMSSPDGCHALALDRGETFFLCAPAEAIPFSAGDLLHLSPVEIDGGVYPERPENERALARGIHIESETHAVLVLRGNVLARGSMIGRQPSVDFRAELTPLKGCRGFHDACGSLVEPLEVSLLGDGVSGVVSLRAGERAELAEGAETLLVVRAEDMPVRNAECFTAPIDQPRLLESIWIAAAPAP</sequence>
<protein>
    <submittedName>
        <fullName evidence="1">Uncharacterized protein</fullName>
    </submittedName>
</protein>
<evidence type="ECO:0000313" key="2">
    <source>
        <dbReference type="Proteomes" id="UP000075502"/>
    </source>
</evidence>
<comment type="caution">
    <text evidence="1">The sequence shown here is derived from an EMBL/GenBank/DDBJ whole genome shotgun (WGS) entry which is preliminary data.</text>
</comment>
<dbReference type="Proteomes" id="UP000075502">
    <property type="component" value="Unassembled WGS sequence"/>
</dbReference>
<proteinExistence type="predicted"/>
<dbReference type="AlphaFoldDB" id="A0A150TSK5"/>
<accession>A0A150TSK5</accession>
<name>A0A150TSK5_SORCE</name>
<gene>
    <name evidence="1" type="ORF">BE21_27935</name>
</gene>
<reference evidence="1 2" key="1">
    <citation type="submission" date="2014-02" db="EMBL/GenBank/DDBJ databases">
        <title>The small core and large imbalanced accessory genome model reveals a collaborative survival strategy of Sorangium cellulosum strains in nature.</title>
        <authorList>
            <person name="Han K."/>
            <person name="Peng R."/>
            <person name="Blom J."/>
            <person name="Li Y.-Z."/>
        </authorList>
    </citation>
    <scope>NUCLEOTIDE SEQUENCE [LARGE SCALE GENOMIC DNA]</scope>
    <source>
        <strain evidence="1 2">So0007-03</strain>
    </source>
</reference>
<dbReference type="EMBL" id="JEME01001233">
    <property type="protein sequence ID" value="KYG07693.1"/>
    <property type="molecule type" value="Genomic_DNA"/>
</dbReference>